<accession>V4P9N1</accession>
<keyword evidence="2" id="KW-1185">Reference proteome</keyword>
<dbReference type="Gene3D" id="3.40.50.720">
    <property type="entry name" value="NAD(P)-binding Rossmann-like Domain"/>
    <property type="match status" value="1"/>
</dbReference>
<dbReference type="Proteomes" id="UP000030689">
    <property type="component" value="Unassembled WGS sequence"/>
</dbReference>
<dbReference type="AlphaFoldDB" id="V4P9N1"/>
<dbReference type="STRING" id="72664.V4P9N1"/>
<evidence type="ECO:0000313" key="2">
    <source>
        <dbReference type="Proteomes" id="UP000030689"/>
    </source>
</evidence>
<gene>
    <name evidence="1" type="ORF">EUTSA_v10027335mg</name>
</gene>
<dbReference type="KEGG" id="eus:EUTSA_v10027335mg"/>
<reference evidence="1 2" key="1">
    <citation type="journal article" date="2013" name="Front. Plant Sci.">
        <title>The Reference Genome of the Halophytic Plant Eutrema salsugineum.</title>
        <authorList>
            <person name="Yang R."/>
            <person name="Jarvis D.E."/>
            <person name="Chen H."/>
            <person name="Beilstein M.A."/>
            <person name="Grimwood J."/>
            <person name="Jenkins J."/>
            <person name="Shu S."/>
            <person name="Prochnik S."/>
            <person name="Xin M."/>
            <person name="Ma C."/>
            <person name="Schmutz J."/>
            <person name="Wing R.A."/>
            <person name="Mitchell-Olds T."/>
            <person name="Schumaker K.S."/>
            <person name="Wang X."/>
        </authorList>
    </citation>
    <scope>NUCLEOTIDE SEQUENCE [LARGE SCALE GENOMIC DNA]</scope>
</reference>
<proteinExistence type="predicted"/>
<dbReference type="Gramene" id="ESQ56391">
    <property type="protein sequence ID" value="ESQ56391"/>
    <property type="gene ID" value="EUTSA_v10027335mg"/>
</dbReference>
<sequence length="227" mass="25240">MGMSFVGDKGLHAKGSNWLALFRRFCAKDGETDLYYSLVVAVWGEQSKIPKYTSLVAVLTRGCNRTCVPKEVKEEGGLDQVEKDFSDPDFLMVADDPNSYRSCVQSPGVEMKGFFLKLQVHIQEIRLFCPIMNILVFGGNVYVGSHICKEALRQGFSVSSLCSNLIWKNLQISFVGGFCSNSHMVKMGIEPGLQVVNQMKASSSKDNSKFEISCKAIKVKLEIRGRC</sequence>
<dbReference type="EMBL" id="KI517384">
    <property type="protein sequence ID" value="ESQ56391.1"/>
    <property type="molecule type" value="Genomic_DNA"/>
</dbReference>
<organism evidence="1 2">
    <name type="scientific">Eutrema salsugineum</name>
    <name type="common">Saltwater cress</name>
    <name type="synonym">Sisymbrium salsugineum</name>
    <dbReference type="NCBI Taxonomy" id="72664"/>
    <lineage>
        <taxon>Eukaryota</taxon>
        <taxon>Viridiplantae</taxon>
        <taxon>Streptophyta</taxon>
        <taxon>Embryophyta</taxon>
        <taxon>Tracheophyta</taxon>
        <taxon>Spermatophyta</taxon>
        <taxon>Magnoliopsida</taxon>
        <taxon>eudicotyledons</taxon>
        <taxon>Gunneridae</taxon>
        <taxon>Pentapetalae</taxon>
        <taxon>rosids</taxon>
        <taxon>malvids</taxon>
        <taxon>Brassicales</taxon>
        <taxon>Brassicaceae</taxon>
        <taxon>Eutremeae</taxon>
        <taxon>Eutrema</taxon>
    </lineage>
</organism>
<evidence type="ECO:0000313" key="1">
    <source>
        <dbReference type="EMBL" id="ESQ56391.1"/>
    </source>
</evidence>
<name>V4P9N1_EUTSA</name>
<protein>
    <submittedName>
        <fullName evidence="1">Uncharacterized protein</fullName>
    </submittedName>
</protein>